<dbReference type="PRINTS" id="PR00111">
    <property type="entry name" value="ABHYDROLASE"/>
</dbReference>
<dbReference type="PANTHER" id="PTHR43798">
    <property type="entry name" value="MONOACYLGLYCEROL LIPASE"/>
    <property type="match status" value="1"/>
</dbReference>
<dbReference type="EMBL" id="BAAAGS010000050">
    <property type="protein sequence ID" value="GAA0550297.1"/>
    <property type="molecule type" value="Genomic_DNA"/>
</dbReference>
<dbReference type="InterPro" id="IPR029058">
    <property type="entry name" value="AB_hydrolase_fold"/>
</dbReference>
<dbReference type="InterPro" id="IPR000073">
    <property type="entry name" value="AB_hydrolase_1"/>
</dbReference>
<dbReference type="RefSeq" id="WP_009950136.1">
    <property type="nucleotide sequence ID" value="NZ_BAAAGS010000050.1"/>
</dbReference>
<keyword evidence="3" id="KW-1185">Reference proteome</keyword>
<comment type="caution">
    <text evidence="2">The sequence shown here is derived from an EMBL/GenBank/DDBJ whole genome shotgun (WGS) entry which is preliminary data.</text>
</comment>
<dbReference type="Gene3D" id="3.40.50.1820">
    <property type="entry name" value="alpha/beta hydrolase"/>
    <property type="match status" value="1"/>
</dbReference>
<dbReference type="SUPFAM" id="SSF53474">
    <property type="entry name" value="alpha/beta-Hydrolases"/>
    <property type="match status" value="1"/>
</dbReference>
<dbReference type="InterPro" id="IPR050266">
    <property type="entry name" value="AB_hydrolase_sf"/>
</dbReference>
<dbReference type="GO" id="GO:0016787">
    <property type="term" value="F:hydrolase activity"/>
    <property type="evidence" value="ECO:0007669"/>
    <property type="project" value="UniProtKB-KW"/>
</dbReference>
<dbReference type="Pfam" id="PF00561">
    <property type="entry name" value="Abhydrolase_1"/>
    <property type="match status" value="1"/>
</dbReference>
<gene>
    <name evidence="2" type="ORF">GCM10009533_56000</name>
</gene>
<organism evidence="2 3">
    <name type="scientific">Saccharopolyspora erythraea</name>
    <name type="common">Streptomyces erythraeus</name>
    <dbReference type="NCBI Taxonomy" id="1836"/>
    <lineage>
        <taxon>Bacteria</taxon>
        <taxon>Bacillati</taxon>
        <taxon>Actinomycetota</taxon>
        <taxon>Actinomycetes</taxon>
        <taxon>Pseudonocardiales</taxon>
        <taxon>Pseudonocardiaceae</taxon>
        <taxon>Saccharopolyspora</taxon>
    </lineage>
</organism>
<accession>A0ABN1DS45</accession>
<reference evidence="2 3" key="1">
    <citation type="journal article" date="2019" name="Int. J. Syst. Evol. Microbiol.">
        <title>The Global Catalogue of Microorganisms (GCM) 10K type strain sequencing project: providing services to taxonomists for standard genome sequencing and annotation.</title>
        <authorList>
            <consortium name="The Broad Institute Genomics Platform"/>
            <consortium name="The Broad Institute Genome Sequencing Center for Infectious Disease"/>
            <person name="Wu L."/>
            <person name="Ma J."/>
        </authorList>
    </citation>
    <scope>NUCLEOTIDE SEQUENCE [LARGE SCALE GENOMIC DNA]</scope>
    <source>
        <strain evidence="2 3">JCM 10303</strain>
    </source>
</reference>
<evidence type="ECO:0000259" key="1">
    <source>
        <dbReference type="Pfam" id="PF00561"/>
    </source>
</evidence>
<feature type="domain" description="AB hydrolase-1" evidence="1">
    <location>
        <begin position="26"/>
        <end position="148"/>
    </location>
</feature>
<evidence type="ECO:0000313" key="3">
    <source>
        <dbReference type="Proteomes" id="UP001500729"/>
    </source>
</evidence>
<dbReference type="PANTHER" id="PTHR43798:SF33">
    <property type="entry name" value="HYDROLASE, PUTATIVE (AFU_ORTHOLOGUE AFUA_2G14860)-RELATED"/>
    <property type="match status" value="1"/>
</dbReference>
<sequence length="263" mass="28688">MPEFLVNGLRTNCQVLAGAGSPTESVVFVHGMGTDSLASFHLTLAAPVSAAGVDVISYDLRGHGKTDRPPSGYTIADFVTDLDDLLGALDVRRPVHLVGNSFGGTIAYGYAAAHPRKVRSLVCIEAEPPTEPWADKMRRTLAGTVEFLSAESSYEWIEANYSAHHRRLARMAAERITSTTMAEEVPLGPLLSLEEVRSIDCPVLSILGRHGYQSDDLDALTSILPRGELFVFDDEGHSVLVERHRQVRTILLDWIARHSEDAA</sequence>
<keyword evidence="2" id="KW-0378">Hydrolase</keyword>
<proteinExistence type="predicted"/>
<evidence type="ECO:0000313" key="2">
    <source>
        <dbReference type="EMBL" id="GAA0550297.1"/>
    </source>
</evidence>
<dbReference type="Proteomes" id="UP001500729">
    <property type="component" value="Unassembled WGS sequence"/>
</dbReference>
<name>A0ABN1DS45_SACER</name>
<protein>
    <submittedName>
        <fullName evidence="2">Alpha/beta hydrolase</fullName>
    </submittedName>
</protein>